<evidence type="ECO:0000313" key="2">
    <source>
        <dbReference type="EMBL" id="MPM84444.1"/>
    </source>
</evidence>
<dbReference type="SUPFAM" id="SSF55816">
    <property type="entry name" value="5'-nucleotidase (syn. UDP-sugar hydrolase), C-terminal domain"/>
    <property type="match status" value="1"/>
</dbReference>
<dbReference type="InterPro" id="IPR006179">
    <property type="entry name" value="5_nucleotidase/apyrase"/>
</dbReference>
<dbReference type="EMBL" id="VSSQ01032990">
    <property type="protein sequence ID" value="MPM84444.1"/>
    <property type="molecule type" value="Genomic_DNA"/>
</dbReference>
<dbReference type="Pfam" id="PF02872">
    <property type="entry name" value="5_nucleotid_C"/>
    <property type="match status" value="1"/>
</dbReference>
<sequence length="216" mass="24793">MIHSLQLEYTSADISFAAPLSYNINFQAGNINFLDLMNLYPFENLLYTITLSGKEIKNYLEYSYQKWVNKVSSPEISMLIMEYDENGKVRLKNMHFNFDSAAGIIYEVDITKGDGERVNIKSMADGTQFDMNKTYRVAVSSYRASGGGDLLTSGAGIPFEELDNRVVSRMKDIRGLIYEKLKREGKLSSRKLNTWKFIPEQLVLEKMSIEKEELFQ</sequence>
<feature type="domain" description="5'-Nucleotidase C-terminal" evidence="1">
    <location>
        <begin position="2"/>
        <end position="149"/>
    </location>
</feature>
<dbReference type="Gene3D" id="3.90.780.10">
    <property type="entry name" value="5'-Nucleotidase, C-terminal domain"/>
    <property type="match status" value="1"/>
</dbReference>
<dbReference type="PANTHER" id="PTHR11575">
    <property type="entry name" value="5'-NUCLEOTIDASE-RELATED"/>
    <property type="match status" value="1"/>
</dbReference>
<dbReference type="PANTHER" id="PTHR11575:SF6">
    <property type="entry name" value="2',3'-CYCLIC-NUCLEOTIDE 2'-PHOSPHODIESTERASE_3'-NUCLEOTIDASE"/>
    <property type="match status" value="1"/>
</dbReference>
<gene>
    <name evidence="2" type="primary">cpdB_3</name>
    <name evidence="2" type="ORF">SDC9_131516</name>
</gene>
<dbReference type="EC" id="3.1.3.6" evidence="2"/>
<comment type="caution">
    <text evidence="2">The sequence shown here is derived from an EMBL/GenBank/DDBJ whole genome shotgun (WGS) entry which is preliminary data.</text>
</comment>
<dbReference type="AlphaFoldDB" id="A0A645D552"/>
<dbReference type="InterPro" id="IPR036907">
    <property type="entry name" value="5'-Nucleotdase_C_sf"/>
</dbReference>
<evidence type="ECO:0000259" key="1">
    <source>
        <dbReference type="Pfam" id="PF02872"/>
    </source>
</evidence>
<name>A0A645D552_9ZZZZ</name>
<dbReference type="PRINTS" id="PR01607">
    <property type="entry name" value="APYRASEFAMLY"/>
</dbReference>
<organism evidence="2">
    <name type="scientific">bioreactor metagenome</name>
    <dbReference type="NCBI Taxonomy" id="1076179"/>
    <lineage>
        <taxon>unclassified sequences</taxon>
        <taxon>metagenomes</taxon>
        <taxon>ecological metagenomes</taxon>
    </lineage>
</organism>
<dbReference type="GO" id="GO:0009166">
    <property type="term" value="P:nucleotide catabolic process"/>
    <property type="evidence" value="ECO:0007669"/>
    <property type="project" value="InterPro"/>
</dbReference>
<dbReference type="GO" id="GO:0008254">
    <property type="term" value="F:3'-nucleotidase activity"/>
    <property type="evidence" value="ECO:0007669"/>
    <property type="project" value="UniProtKB-EC"/>
</dbReference>
<proteinExistence type="predicted"/>
<reference evidence="2" key="1">
    <citation type="submission" date="2019-08" db="EMBL/GenBank/DDBJ databases">
        <authorList>
            <person name="Kucharzyk K."/>
            <person name="Murdoch R.W."/>
            <person name="Higgins S."/>
            <person name="Loffler F."/>
        </authorList>
    </citation>
    <scope>NUCLEOTIDE SEQUENCE</scope>
</reference>
<protein>
    <submittedName>
        <fullName evidence="2">2',3'-cyclic-nucleotide 2'-phosphodiesterase/3'-nucleotidase</fullName>
        <ecNumber evidence="2">3.1.3.6</ecNumber>
    </submittedName>
</protein>
<keyword evidence="2" id="KW-0378">Hydrolase</keyword>
<dbReference type="GO" id="GO:0030288">
    <property type="term" value="C:outer membrane-bounded periplasmic space"/>
    <property type="evidence" value="ECO:0007669"/>
    <property type="project" value="TreeGrafter"/>
</dbReference>
<accession>A0A645D552</accession>
<dbReference type="InterPro" id="IPR008334">
    <property type="entry name" value="5'-Nucleotdase_C"/>
</dbReference>